<dbReference type="SUPFAM" id="SSF56112">
    <property type="entry name" value="Protein kinase-like (PK-like)"/>
    <property type="match status" value="1"/>
</dbReference>
<dbReference type="GO" id="GO:0046872">
    <property type="term" value="F:metal ion binding"/>
    <property type="evidence" value="ECO:0007669"/>
    <property type="project" value="UniProtKB-KW"/>
</dbReference>
<keyword evidence="4" id="KW-0808">Transferase</keyword>
<evidence type="ECO:0000256" key="12">
    <source>
        <dbReference type="ARBA" id="ARBA00047899"/>
    </source>
</evidence>
<keyword evidence="8" id="KW-0418">Kinase</keyword>
<feature type="binding site" evidence="15">
    <location>
        <position position="281"/>
    </location>
    <ligand>
        <name>ATP</name>
        <dbReference type="ChEBI" id="CHEBI:30616"/>
    </ligand>
</feature>
<feature type="binding site" evidence="15 17">
    <location>
        <position position="165"/>
    </location>
    <ligand>
        <name>ATP</name>
        <dbReference type="ChEBI" id="CHEBI:30616"/>
    </ligand>
</feature>
<evidence type="ECO:0000256" key="7">
    <source>
        <dbReference type="ARBA" id="ARBA00022741"/>
    </source>
</evidence>
<evidence type="ECO:0000256" key="10">
    <source>
        <dbReference type="ARBA" id="ARBA00022840"/>
    </source>
</evidence>
<protein>
    <recommendedName>
        <fullName evidence="2">non-specific serine/threonine protein kinase</fullName>
        <ecNumber evidence="2">2.7.11.1</ecNumber>
    </recommendedName>
</protein>
<evidence type="ECO:0000256" key="4">
    <source>
        <dbReference type="ARBA" id="ARBA00022679"/>
    </source>
</evidence>
<comment type="caution">
    <text evidence="21">The sequence shown here is derived from an EMBL/GenBank/DDBJ whole genome shotgun (WGS) entry which is preliminary data.</text>
</comment>
<dbReference type="InterPro" id="IPR011009">
    <property type="entry name" value="Kinase-like_dom_sf"/>
</dbReference>
<evidence type="ECO:0000256" key="17">
    <source>
        <dbReference type="PROSITE-ProRule" id="PRU10141"/>
    </source>
</evidence>
<dbReference type="InterPro" id="IPR030616">
    <property type="entry name" value="Aur-like"/>
</dbReference>
<reference evidence="21 22" key="1">
    <citation type="submission" date="2016-11" db="EMBL/GenBank/DDBJ databases">
        <title>The macronuclear genome of Stentor coeruleus: a giant cell with tiny introns.</title>
        <authorList>
            <person name="Slabodnick M."/>
            <person name="Ruby J.G."/>
            <person name="Reiff S.B."/>
            <person name="Swart E.C."/>
            <person name="Gosai S."/>
            <person name="Prabakaran S."/>
            <person name="Witkowska E."/>
            <person name="Larue G.E."/>
            <person name="Fisher S."/>
            <person name="Freeman R.M."/>
            <person name="Gunawardena J."/>
            <person name="Chu W."/>
            <person name="Stover N.A."/>
            <person name="Gregory B.D."/>
            <person name="Nowacki M."/>
            <person name="Derisi J."/>
            <person name="Roy S.W."/>
            <person name="Marshall W.F."/>
            <person name="Sood P."/>
        </authorList>
    </citation>
    <scope>NUCLEOTIDE SEQUENCE [LARGE SCALE GENOMIC DNA]</scope>
    <source>
        <strain evidence="21">WM001</strain>
    </source>
</reference>
<dbReference type="Pfam" id="PF00069">
    <property type="entry name" value="Pkinase"/>
    <property type="match status" value="1"/>
</dbReference>
<keyword evidence="9" id="KW-0106">Calcium</keyword>
<feature type="domain" description="Protein kinase" evidence="20">
    <location>
        <begin position="136"/>
        <end position="393"/>
    </location>
</feature>
<dbReference type="PANTHER" id="PTHR24350">
    <property type="entry name" value="SERINE/THREONINE-PROTEIN KINASE IAL-RELATED"/>
    <property type="match status" value="1"/>
</dbReference>
<evidence type="ECO:0000256" key="1">
    <source>
        <dbReference type="ARBA" id="ARBA00001946"/>
    </source>
</evidence>
<dbReference type="SUPFAM" id="SSF50729">
    <property type="entry name" value="PH domain-like"/>
    <property type="match status" value="1"/>
</dbReference>
<evidence type="ECO:0000256" key="6">
    <source>
        <dbReference type="ARBA" id="ARBA00022737"/>
    </source>
</evidence>
<evidence type="ECO:0000256" key="16">
    <source>
        <dbReference type="PIRSR" id="PIRSR630616-3"/>
    </source>
</evidence>
<evidence type="ECO:0000256" key="18">
    <source>
        <dbReference type="RuleBase" id="RU000304"/>
    </source>
</evidence>
<dbReference type="OrthoDB" id="10252171at2759"/>
<evidence type="ECO:0000256" key="8">
    <source>
        <dbReference type="ARBA" id="ARBA00022777"/>
    </source>
</evidence>
<comment type="cofactor">
    <cofactor evidence="1">
        <name>Mg(2+)</name>
        <dbReference type="ChEBI" id="CHEBI:18420"/>
    </cofactor>
</comment>
<keyword evidence="10 15" id="KW-0067">ATP-binding</keyword>
<dbReference type="CDD" id="cd05117">
    <property type="entry name" value="STKc_CAMK"/>
    <property type="match status" value="1"/>
</dbReference>
<dbReference type="SMART" id="SM00220">
    <property type="entry name" value="S_TKc"/>
    <property type="match status" value="1"/>
</dbReference>
<dbReference type="PROSITE" id="PS50011">
    <property type="entry name" value="PROTEIN_KINASE_DOM"/>
    <property type="match status" value="1"/>
</dbReference>
<evidence type="ECO:0000256" key="13">
    <source>
        <dbReference type="ARBA" id="ARBA00048679"/>
    </source>
</evidence>
<evidence type="ECO:0000256" key="11">
    <source>
        <dbReference type="ARBA" id="ARBA00024334"/>
    </source>
</evidence>
<evidence type="ECO:0000256" key="2">
    <source>
        <dbReference type="ARBA" id="ARBA00012513"/>
    </source>
</evidence>
<accession>A0A1R2CVB8</accession>
<evidence type="ECO:0000313" key="21">
    <source>
        <dbReference type="EMBL" id="OMJ92925.1"/>
    </source>
</evidence>
<dbReference type="AlphaFoldDB" id="A0A1R2CVB8"/>
<keyword evidence="6" id="KW-0677">Repeat</keyword>
<evidence type="ECO:0000256" key="15">
    <source>
        <dbReference type="PIRSR" id="PIRSR630616-2"/>
    </source>
</evidence>
<comment type="similarity">
    <text evidence="11">Belongs to the protein kinase superfamily. Ser/Thr protein kinase family. CDPK subfamily.</text>
</comment>
<sequence>MSSIFEKLDKETSQNDCFWLPLDVLVKRDIGHNKIYLAELYILTETKQVKSRNFILTKTRIYKCKKESEIPKAMTVITWKKLEPFEENQQLEKKYGFRLGYRPIFQDFYTNTEIELDEWISNLSRLTIMGELEYDYAIIKEIGKGNFATVYLAEETESHVQFAIKFIDKEYMSHCPGGVSAILNEVVIMKKINHPYILKLHRVYEDKHFIYLVLEYLKGGDLLRRLHKKEKFTESTAARFIVNLLESLKYLHASHIVHRDLKPENLLMITNDSDVDFKICDFGLAYMSSSNQNLRCGSPGYAAPEIIQKKPYNQKVDIFSAGILLYIVLSGRPPFRGQNVKEILKQNSICRLTFHDKCWDSISKKGKNMILSLTNPNPSLRLSAEQALRHPWLKVSNLLKLGKELLPQTACDQYDQCNISCVSFDEINLSSSHKYLKYIENTHLILKTIQDKNQPSPDEKCKKSTDIVSNPESQNNANNNDS</sequence>
<dbReference type="Gene3D" id="1.10.510.10">
    <property type="entry name" value="Transferase(Phosphotransferase) domain 1"/>
    <property type="match status" value="1"/>
</dbReference>
<dbReference type="Proteomes" id="UP000187209">
    <property type="component" value="Unassembled WGS sequence"/>
</dbReference>
<dbReference type="PROSITE" id="PS00107">
    <property type="entry name" value="PROTEIN_KINASE_ATP"/>
    <property type="match status" value="1"/>
</dbReference>
<dbReference type="EC" id="2.7.11.1" evidence="2"/>
<dbReference type="GO" id="GO:0004674">
    <property type="term" value="F:protein serine/threonine kinase activity"/>
    <property type="evidence" value="ECO:0007669"/>
    <property type="project" value="UniProtKB-KW"/>
</dbReference>
<dbReference type="InterPro" id="IPR008271">
    <property type="entry name" value="Ser/Thr_kinase_AS"/>
</dbReference>
<evidence type="ECO:0000259" key="20">
    <source>
        <dbReference type="PROSITE" id="PS50011"/>
    </source>
</evidence>
<dbReference type="InterPro" id="IPR017441">
    <property type="entry name" value="Protein_kinase_ATP_BS"/>
</dbReference>
<comment type="catalytic activity">
    <reaction evidence="13">
        <text>L-seryl-[protein] + ATP = O-phospho-L-seryl-[protein] + ADP + H(+)</text>
        <dbReference type="Rhea" id="RHEA:17989"/>
        <dbReference type="Rhea" id="RHEA-COMP:9863"/>
        <dbReference type="Rhea" id="RHEA-COMP:11604"/>
        <dbReference type="ChEBI" id="CHEBI:15378"/>
        <dbReference type="ChEBI" id="CHEBI:29999"/>
        <dbReference type="ChEBI" id="CHEBI:30616"/>
        <dbReference type="ChEBI" id="CHEBI:83421"/>
        <dbReference type="ChEBI" id="CHEBI:456216"/>
        <dbReference type="EC" id="2.7.11.1"/>
    </reaction>
</comment>
<evidence type="ECO:0000256" key="14">
    <source>
        <dbReference type="PIRSR" id="PIRSR630616-1"/>
    </source>
</evidence>
<evidence type="ECO:0000256" key="9">
    <source>
        <dbReference type="ARBA" id="ARBA00022837"/>
    </source>
</evidence>
<keyword evidence="3 18" id="KW-0723">Serine/threonine-protein kinase</keyword>
<dbReference type="EMBL" id="MPUH01000052">
    <property type="protein sequence ID" value="OMJ92925.1"/>
    <property type="molecule type" value="Genomic_DNA"/>
</dbReference>
<feature type="binding site" evidence="15">
    <location>
        <begin position="264"/>
        <end position="265"/>
    </location>
    <ligand>
        <name>ATP</name>
        <dbReference type="ChEBI" id="CHEBI:30616"/>
    </ligand>
</feature>
<name>A0A1R2CVB8_9CILI</name>
<feature type="region of interest" description="Disordered" evidence="19">
    <location>
        <begin position="452"/>
        <end position="482"/>
    </location>
</feature>
<gene>
    <name evidence="21" type="ORF">SteCoe_4269</name>
</gene>
<keyword evidence="7 15" id="KW-0547">Nucleotide-binding</keyword>
<organism evidence="21 22">
    <name type="scientific">Stentor coeruleus</name>
    <dbReference type="NCBI Taxonomy" id="5963"/>
    <lineage>
        <taxon>Eukaryota</taxon>
        <taxon>Sar</taxon>
        <taxon>Alveolata</taxon>
        <taxon>Ciliophora</taxon>
        <taxon>Postciliodesmatophora</taxon>
        <taxon>Heterotrichea</taxon>
        <taxon>Heterotrichida</taxon>
        <taxon>Stentoridae</taxon>
        <taxon>Stentor</taxon>
    </lineage>
</organism>
<feature type="active site" description="Proton acceptor" evidence="14">
    <location>
        <position position="260"/>
    </location>
</feature>
<dbReference type="GO" id="GO:0005524">
    <property type="term" value="F:ATP binding"/>
    <property type="evidence" value="ECO:0007669"/>
    <property type="project" value="UniProtKB-UniRule"/>
</dbReference>
<proteinExistence type="inferred from homology"/>
<feature type="cross-link" description="Glycyl lysine isopeptide (Lys-Gly) (interchain with G-Cter in SUMO2)" evidence="16">
    <location>
        <position position="262"/>
    </location>
</feature>
<evidence type="ECO:0000256" key="5">
    <source>
        <dbReference type="ARBA" id="ARBA00022723"/>
    </source>
</evidence>
<keyword evidence="5" id="KW-0479">Metal-binding</keyword>
<evidence type="ECO:0000256" key="19">
    <source>
        <dbReference type="SAM" id="MobiDB-lite"/>
    </source>
</evidence>
<dbReference type="FunFam" id="3.30.200.20:FF:000315">
    <property type="entry name" value="Calcium-dependent protein kinase 3"/>
    <property type="match status" value="1"/>
</dbReference>
<dbReference type="InterPro" id="IPR000719">
    <property type="entry name" value="Prot_kinase_dom"/>
</dbReference>
<dbReference type="FunFam" id="1.10.510.10:FF:000945">
    <property type="entry name" value="Uncharacterized protein"/>
    <property type="match status" value="1"/>
</dbReference>
<evidence type="ECO:0000256" key="3">
    <source>
        <dbReference type="ARBA" id="ARBA00022527"/>
    </source>
</evidence>
<dbReference type="PROSITE" id="PS00108">
    <property type="entry name" value="PROTEIN_KINASE_ST"/>
    <property type="match status" value="1"/>
</dbReference>
<keyword evidence="22" id="KW-1185">Reference proteome</keyword>
<evidence type="ECO:0000313" key="22">
    <source>
        <dbReference type="Proteomes" id="UP000187209"/>
    </source>
</evidence>
<comment type="catalytic activity">
    <reaction evidence="12">
        <text>L-threonyl-[protein] + ATP = O-phospho-L-threonyl-[protein] + ADP + H(+)</text>
        <dbReference type="Rhea" id="RHEA:46608"/>
        <dbReference type="Rhea" id="RHEA-COMP:11060"/>
        <dbReference type="Rhea" id="RHEA-COMP:11605"/>
        <dbReference type="ChEBI" id="CHEBI:15378"/>
        <dbReference type="ChEBI" id="CHEBI:30013"/>
        <dbReference type="ChEBI" id="CHEBI:30616"/>
        <dbReference type="ChEBI" id="CHEBI:61977"/>
        <dbReference type="ChEBI" id="CHEBI:456216"/>
        <dbReference type="EC" id="2.7.11.1"/>
    </reaction>
</comment>